<dbReference type="PANTHER" id="PTHR30466:SF1">
    <property type="entry name" value="FMN REDUCTASE (NADH) RUTF"/>
    <property type="match status" value="1"/>
</dbReference>
<evidence type="ECO:0000313" key="3">
    <source>
        <dbReference type="EMBL" id="MFD2738933.1"/>
    </source>
</evidence>
<proteinExistence type="predicted"/>
<dbReference type="PANTHER" id="PTHR30466">
    <property type="entry name" value="FLAVIN REDUCTASE"/>
    <property type="match status" value="1"/>
</dbReference>
<dbReference type="EMBL" id="JBHUMP010000003">
    <property type="protein sequence ID" value="MFD2738933.1"/>
    <property type="molecule type" value="Genomic_DNA"/>
</dbReference>
<feature type="domain" description="Flavin reductase like" evidence="2">
    <location>
        <begin position="22"/>
        <end position="165"/>
    </location>
</feature>
<organism evidence="3 4">
    <name type="scientific">Sulfitobacter aestuarii</name>
    <dbReference type="NCBI Taxonomy" id="2161676"/>
    <lineage>
        <taxon>Bacteria</taxon>
        <taxon>Pseudomonadati</taxon>
        <taxon>Pseudomonadota</taxon>
        <taxon>Alphaproteobacteria</taxon>
        <taxon>Rhodobacterales</taxon>
        <taxon>Roseobacteraceae</taxon>
        <taxon>Sulfitobacter</taxon>
    </lineage>
</organism>
<dbReference type="InterPro" id="IPR002563">
    <property type="entry name" value="Flavin_Rdtase-like_dom"/>
</dbReference>
<reference evidence="4" key="1">
    <citation type="journal article" date="2019" name="Int. J. Syst. Evol. Microbiol.">
        <title>The Global Catalogue of Microorganisms (GCM) 10K type strain sequencing project: providing services to taxonomists for standard genome sequencing and annotation.</title>
        <authorList>
            <consortium name="The Broad Institute Genomics Platform"/>
            <consortium name="The Broad Institute Genome Sequencing Center for Infectious Disease"/>
            <person name="Wu L."/>
            <person name="Ma J."/>
        </authorList>
    </citation>
    <scope>NUCLEOTIDE SEQUENCE [LARGE SCALE GENOMIC DNA]</scope>
    <source>
        <strain evidence="4">TISTR 2562</strain>
    </source>
</reference>
<sequence length="170" mass="18267">MSGRMQSFVPDPDAADELRRAFGRFGTGVTVITVQSPQGPLGMTANSFSSVSLDPPLVLWSPATRSKRHDAFATAAQFCVHVLRADQLDLANHFASDGLNFDRFAWTPGPNGAPTLTQCLASFHCDTYAVHPAGDHSLILGHVRHAAVQDGDAPGLMFDRGRYGTFAPED</sequence>
<dbReference type="Pfam" id="PF01613">
    <property type="entry name" value="Flavin_Reduct"/>
    <property type="match status" value="1"/>
</dbReference>
<dbReference type="GO" id="GO:0016491">
    <property type="term" value="F:oxidoreductase activity"/>
    <property type="evidence" value="ECO:0007669"/>
    <property type="project" value="UniProtKB-KW"/>
</dbReference>
<dbReference type="InterPro" id="IPR050268">
    <property type="entry name" value="NADH-dep_flavin_reductase"/>
</dbReference>
<dbReference type="Proteomes" id="UP001597474">
    <property type="component" value="Unassembled WGS sequence"/>
</dbReference>
<dbReference type="Gene3D" id="2.30.110.10">
    <property type="entry name" value="Electron Transport, Fmn-binding Protein, Chain A"/>
    <property type="match status" value="1"/>
</dbReference>
<name>A0ABW5TZ39_9RHOB</name>
<gene>
    <name evidence="3" type="ORF">ACFSUD_05075</name>
</gene>
<dbReference type="EC" id="1.5.1.-" evidence="3"/>
<comment type="caution">
    <text evidence="3">The sequence shown here is derived from an EMBL/GenBank/DDBJ whole genome shotgun (WGS) entry which is preliminary data.</text>
</comment>
<keyword evidence="1 3" id="KW-0560">Oxidoreductase</keyword>
<dbReference type="RefSeq" id="WP_386372099.1">
    <property type="nucleotide sequence ID" value="NZ_JBHUMP010000003.1"/>
</dbReference>
<evidence type="ECO:0000313" key="4">
    <source>
        <dbReference type="Proteomes" id="UP001597474"/>
    </source>
</evidence>
<evidence type="ECO:0000256" key="1">
    <source>
        <dbReference type="ARBA" id="ARBA00023002"/>
    </source>
</evidence>
<evidence type="ECO:0000259" key="2">
    <source>
        <dbReference type="SMART" id="SM00903"/>
    </source>
</evidence>
<dbReference type="SUPFAM" id="SSF50475">
    <property type="entry name" value="FMN-binding split barrel"/>
    <property type="match status" value="1"/>
</dbReference>
<dbReference type="InterPro" id="IPR012349">
    <property type="entry name" value="Split_barrel_FMN-bd"/>
</dbReference>
<protein>
    <submittedName>
        <fullName evidence="3">Flavin reductase family protein</fullName>
        <ecNumber evidence="3">1.5.1.-</ecNumber>
    </submittedName>
</protein>
<accession>A0ABW5TZ39</accession>
<keyword evidence="4" id="KW-1185">Reference proteome</keyword>
<dbReference type="SMART" id="SM00903">
    <property type="entry name" value="Flavin_Reduct"/>
    <property type="match status" value="1"/>
</dbReference>